<protein>
    <recommendedName>
        <fullName evidence="2">HTH cro/C1-type domain-containing protein</fullName>
    </recommendedName>
</protein>
<proteinExistence type="predicted"/>
<feature type="domain" description="HTH cro/C1-type" evidence="2">
    <location>
        <begin position="35"/>
        <end position="89"/>
    </location>
</feature>
<evidence type="ECO:0000259" key="2">
    <source>
        <dbReference type="PROSITE" id="PS50943"/>
    </source>
</evidence>
<dbReference type="AlphaFoldDB" id="A0A1K0FA53"/>
<feature type="region of interest" description="Disordered" evidence="1">
    <location>
        <begin position="39"/>
        <end position="59"/>
    </location>
</feature>
<sequence length="345" mass="38114">MRDDEFLRRLGDELPRRLREADTVVALAGVLDWVRQRRGRTQRQVADRAQGTSGLSRSSVNNLLAGRKPIPGPAVLLPLARFCGVPDDLMDDVGAAWDRIGATEPAPSVAGDRHVVPEPRMAHDDQADAVRAERRRHLATLRVMADIAGKLTEESALPIARALYEHVLATRRELLGERNAETLNAAHNLGVVLGQLEDFSTARRVLEATYQARRDTLGEGHPSTLSSMESLATAHSELGEHDAARRLLTTCLEHRRRTLTESASSERVQALARYDTTAGKLLVVLHQLDDRQAIERMQASLVSMDDFPEEDTGRQLADPPGHRPGSRTSPARDRRGGRNRNHPPS</sequence>
<dbReference type="Gene3D" id="1.25.40.10">
    <property type="entry name" value="Tetratricopeptide repeat domain"/>
    <property type="match status" value="1"/>
</dbReference>
<dbReference type="RefSeq" id="WP_071809953.1">
    <property type="nucleotide sequence ID" value="NZ_MEIA01000550.1"/>
</dbReference>
<gene>
    <name evidence="3" type="ORF">BG844_36010</name>
</gene>
<dbReference type="EMBL" id="MEIA01000550">
    <property type="protein sequence ID" value="OJF09721.1"/>
    <property type="molecule type" value="Genomic_DNA"/>
</dbReference>
<name>A0A1K0FA53_9ACTN</name>
<organism evidence="3 4">
    <name type="scientific">Couchioplanes caeruleus subsp. caeruleus</name>
    <dbReference type="NCBI Taxonomy" id="56427"/>
    <lineage>
        <taxon>Bacteria</taxon>
        <taxon>Bacillati</taxon>
        <taxon>Actinomycetota</taxon>
        <taxon>Actinomycetes</taxon>
        <taxon>Micromonosporales</taxon>
        <taxon>Micromonosporaceae</taxon>
        <taxon>Couchioplanes</taxon>
    </lineage>
</organism>
<dbReference type="SUPFAM" id="SSF47413">
    <property type="entry name" value="lambda repressor-like DNA-binding domains"/>
    <property type="match status" value="1"/>
</dbReference>
<dbReference type="PANTHER" id="PTHR46082:SF6">
    <property type="entry name" value="AAA+ ATPASE DOMAIN-CONTAINING PROTEIN-RELATED"/>
    <property type="match status" value="1"/>
</dbReference>
<evidence type="ECO:0000256" key="1">
    <source>
        <dbReference type="SAM" id="MobiDB-lite"/>
    </source>
</evidence>
<dbReference type="PANTHER" id="PTHR46082">
    <property type="entry name" value="ATP/GTP-BINDING PROTEIN-RELATED"/>
    <property type="match status" value="1"/>
</dbReference>
<evidence type="ECO:0000313" key="3">
    <source>
        <dbReference type="EMBL" id="OJF09721.1"/>
    </source>
</evidence>
<dbReference type="SMART" id="SM00530">
    <property type="entry name" value="HTH_XRE"/>
    <property type="match status" value="1"/>
</dbReference>
<dbReference type="InterPro" id="IPR010982">
    <property type="entry name" value="Lambda_DNA-bd_dom_sf"/>
</dbReference>
<reference evidence="3 4" key="1">
    <citation type="submission" date="2016-09" db="EMBL/GenBank/DDBJ databases">
        <title>Couchioplanes caeruleus draft genome sequence.</title>
        <authorList>
            <person name="Sheehan J."/>
            <person name="Caffrey P."/>
        </authorList>
    </citation>
    <scope>NUCLEOTIDE SEQUENCE [LARGE SCALE GENOMIC DNA]</scope>
    <source>
        <strain evidence="3 4">DSM 43634</strain>
    </source>
</reference>
<feature type="region of interest" description="Disordered" evidence="1">
    <location>
        <begin position="303"/>
        <end position="345"/>
    </location>
</feature>
<dbReference type="Gene3D" id="1.10.260.40">
    <property type="entry name" value="lambda repressor-like DNA-binding domains"/>
    <property type="match status" value="1"/>
</dbReference>
<evidence type="ECO:0000313" key="4">
    <source>
        <dbReference type="Proteomes" id="UP000182486"/>
    </source>
</evidence>
<dbReference type="SUPFAM" id="SSF48452">
    <property type="entry name" value="TPR-like"/>
    <property type="match status" value="1"/>
</dbReference>
<dbReference type="Pfam" id="PF13374">
    <property type="entry name" value="TPR_10"/>
    <property type="match status" value="1"/>
</dbReference>
<dbReference type="Proteomes" id="UP000182486">
    <property type="component" value="Unassembled WGS sequence"/>
</dbReference>
<dbReference type="PROSITE" id="PS50943">
    <property type="entry name" value="HTH_CROC1"/>
    <property type="match status" value="1"/>
</dbReference>
<dbReference type="Pfam" id="PF13560">
    <property type="entry name" value="HTH_31"/>
    <property type="match status" value="1"/>
</dbReference>
<accession>A0A1K0FA53</accession>
<dbReference type="InterPro" id="IPR011990">
    <property type="entry name" value="TPR-like_helical_dom_sf"/>
</dbReference>
<dbReference type="GO" id="GO:0003677">
    <property type="term" value="F:DNA binding"/>
    <property type="evidence" value="ECO:0007669"/>
    <property type="project" value="InterPro"/>
</dbReference>
<dbReference type="InterPro" id="IPR001387">
    <property type="entry name" value="Cro/C1-type_HTH"/>
</dbReference>
<dbReference type="Pfam" id="PF13424">
    <property type="entry name" value="TPR_12"/>
    <property type="match status" value="1"/>
</dbReference>
<comment type="caution">
    <text evidence="3">The sequence shown here is derived from an EMBL/GenBank/DDBJ whole genome shotgun (WGS) entry which is preliminary data.</text>
</comment>
<feature type="compositionally biased region" description="Polar residues" evidence="1">
    <location>
        <begin position="50"/>
        <end position="59"/>
    </location>
</feature>
<dbReference type="InterPro" id="IPR053137">
    <property type="entry name" value="NLR-like"/>
</dbReference>
<keyword evidence="4" id="KW-1185">Reference proteome</keyword>